<proteinExistence type="predicted"/>
<keyword evidence="3" id="KW-1185">Reference proteome</keyword>
<sequence>KEEEFLRRQPDVMQGTLGEWGQEERPGGRDATAFEKENPNILMLNANGTDEFKNM</sequence>
<evidence type="ECO:0000313" key="2">
    <source>
        <dbReference type="EMBL" id="KAH0554599.1"/>
    </source>
</evidence>
<evidence type="ECO:0000256" key="1">
    <source>
        <dbReference type="SAM" id="MobiDB-lite"/>
    </source>
</evidence>
<reference evidence="2 3" key="1">
    <citation type="journal article" date="2021" name="J. Hered.">
        <title>A chromosome-level genome assembly of the parasitoid wasp, Cotesia glomerata (Hymenoptera: Braconidae).</title>
        <authorList>
            <person name="Pinto B.J."/>
            <person name="Weis J.J."/>
            <person name="Gamble T."/>
            <person name="Ode P.J."/>
            <person name="Paul R."/>
            <person name="Zaspel J.M."/>
        </authorList>
    </citation>
    <scope>NUCLEOTIDE SEQUENCE [LARGE SCALE GENOMIC DNA]</scope>
    <source>
        <strain evidence="2">CgM1</strain>
    </source>
</reference>
<name>A0AAV7IQR3_COTGL</name>
<feature type="compositionally biased region" description="Basic and acidic residues" evidence="1">
    <location>
        <begin position="1"/>
        <end position="10"/>
    </location>
</feature>
<feature type="compositionally biased region" description="Basic and acidic residues" evidence="1">
    <location>
        <begin position="22"/>
        <end position="33"/>
    </location>
</feature>
<protein>
    <submittedName>
        <fullName evidence="2">Uncharacterized protein</fullName>
    </submittedName>
</protein>
<accession>A0AAV7IQR3</accession>
<comment type="caution">
    <text evidence="2">The sequence shown here is derived from an EMBL/GenBank/DDBJ whole genome shotgun (WGS) entry which is preliminary data.</text>
</comment>
<feature type="region of interest" description="Disordered" evidence="1">
    <location>
        <begin position="1"/>
        <end position="33"/>
    </location>
</feature>
<organism evidence="2 3">
    <name type="scientific">Cotesia glomerata</name>
    <name type="common">Lepidopteran parasitic wasp</name>
    <name type="synonym">Apanteles glomeratus</name>
    <dbReference type="NCBI Taxonomy" id="32391"/>
    <lineage>
        <taxon>Eukaryota</taxon>
        <taxon>Metazoa</taxon>
        <taxon>Ecdysozoa</taxon>
        <taxon>Arthropoda</taxon>
        <taxon>Hexapoda</taxon>
        <taxon>Insecta</taxon>
        <taxon>Pterygota</taxon>
        <taxon>Neoptera</taxon>
        <taxon>Endopterygota</taxon>
        <taxon>Hymenoptera</taxon>
        <taxon>Apocrita</taxon>
        <taxon>Ichneumonoidea</taxon>
        <taxon>Braconidae</taxon>
        <taxon>Microgastrinae</taxon>
        <taxon>Cotesia</taxon>
    </lineage>
</organism>
<dbReference type="AlphaFoldDB" id="A0AAV7IQR3"/>
<feature type="non-terminal residue" evidence="2">
    <location>
        <position position="1"/>
    </location>
</feature>
<gene>
    <name evidence="2" type="ORF">KQX54_011779</name>
</gene>
<evidence type="ECO:0000313" key="3">
    <source>
        <dbReference type="Proteomes" id="UP000826195"/>
    </source>
</evidence>
<dbReference type="Proteomes" id="UP000826195">
    <property type="component" value="Unassembled WGS sequence"/>
</dbReference>
<dbReference type="EMBL" id="JAHXZJ010001119">
    <property type="protein sequence ID" value="KAH0554599.1"/>
    <property type="molecule type" value="Genomic_DNA"/>
</dbReference>